<feature type="transmembrane region" description="Helical" evidence="6">
    <location>
        <begin position="198"/>
        <end position="219"/>
    </location>
</feature>
<evidence type="ECO:0000313" key="10">
    <source>
        <dbReference type="Ensembl" id="ENSACLP00000005738.1"/>
    </source>
</evidence>
<reference evidence="10" key="3">
    <citation type="submission" date="2025-09" db="UniProtKB">
        <authorList>
            <consortium name="Ensembl"/>
        </authorList>
    </citation>
    <scope>IDENTIFICATION</scope>
</reference>
<name>A0A3P8NM83_ASTCA</name>
<dbReference type="GO" id="GO:0019236">
    <property type="term" value="P:response to pheromone"/>
    <property type="evidence" value="ECO:0007669"/>
    <property type="project" value="InterPro"/>
</dbReference>
<dbReference type="GeneID" id="113016835"/>
<protein>
    <submittedName>
        <fullName evidence="10">Uncharacterized protein</fullName>
    </submittedName>
</protein>
<dbReference type="InterPro" id="IPR053880">
    <property type="entry name" value="GPR180-like_N"/>
</dbReference>
<evidence type="ECO:0000256" key="1">
    <source>
        <dbReference type="ARBA" id="ARBA00004141"/>
    </source>
</evidence>
<dbReference type="Pfam" id="PF21870">
    <property type="entry name" value="GP180_GOLD"/>
    <property type="match status" value="1"/>
</dbReference>
<sequence>MSYLLATLAAVLLLTSEASGKTVTGLFKSEAARQQKGQFITKFMYQAGNGLLVCRVDSSTLAKERESRLLLYQDMDSELDNLSCSERLAKADVTITLSQEEHNQTIPRQSLPTAWQILYADRYTCQENVLIAGHADLDFTVLLFNADSAGNPLEHFSAEEAGLHSFYFLLLLAYFIACCIYIQPLYQALRKGGPMHTVLKVLTTALALQGCSALCNYIHLARYSRDGIGLPLMGSLAEFWDMVSQVSMLYMLLSLCMGWTLSRGRKPQSRPLQWEQSPASTAVAVGGVITQAVLLLWEQYSESESEHHSYHAQQSVAGLLLMALRVGLALLLASILYQIISTERSTLKRDFYLSFAKGCFLWFLCHPILVLMSVIFNEHQKEKVVTMGVILCQSISMVILYQLFLSRSLYWEVSSLSSVSLPLTMSRTNHRARY</sequence>
<evidence type="ECO:0000256" key="4">
    <source>
        <dbReference type="ARBA" id="ARBA00023136"/>
    </source>
</evidence>
<dbReference type="OMA" id="DHSCTEK"/>
<keyword evidence="7" id="KW-0732">Signal</keyword>
<keyword evidence="3 6" id="KW-1133">Transmembrane helix</keyword>
<feature type="transmembrane region" description="Helical" evidence="6">
    <location>
        <begin position="351"/>
        <end position="372"/>
    </location>
</feature>
<feature type="transmembrane region" description="Helical" evidence="6">
    <location>
        <begin position="166"/>
        <end position="186"/>
    </location>
</feature>
<evidence type="ECO:0000256" key="7">
    <source>
        <dbReference type="SAM" id="SignalP"/>
    </source>
</evidence>
<dbReference type="PANTHER" id="PTHR23252">
    <property type="entry name" value="INTIMAL THICKNESS RECEPTOR-RELATED"/>
    <property type="match status" value="1"/>
</dbReference>
<feature type="transmembrane region" description="Helical" evidence="6">
    <location>
        <begin position="317"/>
        <end position="339"/>
    </location>
</feature>
<keyword evidence="2 6" id="KW-0812">Transmembrane</keyword>
<dbReference type="Pfam" id="PF10192">
    <property type="entry name" value="GPR180-TMEM145_TM"/>
    <property type="match status" value="1"/>
</dbReference>
<reference evidence="10" key="2">
    <citation type="submission" date="2025-08" db="UniProtKB">
        <authorList>
            <consortium name="Ensembl"/>
        </authorList>
    </citation>
    <scope>IDENTIFICATION</scope>
</reference>
<feature type="domain" description="GPR180-like N-terminal" evidence="9">
    <location>
        <begin position="22"/>
        <end position="127"/>
    </location>
</feature>
<dbReference type="InterPro" id="IPR019336">
    <property type="entry name" value="GPR180/TMEM145_TM"/>
</dbReference>
<proteinExistence type="predicted"/>
<gene>
    <name evidence="10" type="primary">GPR180</name>
</gene>
<keyword evidence="4 6" id="KW-0472">Membrane</keyword>
<evidence type="ECO:0000256" key="6">
    <source>
        <dbReference type="SAM" id="Phobius"/>
    </source>
</evidence>
<dbReference type="Bgee" id="ENSACLG00000003881">
    <property type="expression patterns" value="Expressed in brain and 2 other cell types or tissues"/>
</dbReference>
<evidence type="ECO:0000313" key="11">
    <source>
        <dbReference type="Proteomes" id="UP000265100"/>
    </source>
</evidence>
<organism evidence="10 11">
    <name type="scientific">Astatotilapia calliptera</name>
    <name type="common">Eastern happy</name>
    <name type="synonym">Chromis callipterus</name>
    <dbReference type="NCBI Taxonomy" id="8154"/>
    <lineage>
        <taxon>Eukaryota</taxon>
        <taxon>Metazoa</taxon>
        <taxon>Chordata</taxon>
        <taxon>Craniata</taxon>
        <taxon>Vertebrata</taxon>
        <taxon>Euteleostomi</taxon>
        <taxon>Actinopterygii</taxon>
        <taxon>Neopterygii</taxon>
        <taxon>Teleostei</taxon>
        <taxon>Neoteleostei</taxon>
        <taxon>Acanthomorphata</taxon>
        <taxon>Ovalentaria</taxon>
        <taxon>Cichlomorphae</taxon>
        <taxon>Cichliformes</taxon>
        <taxon>Cichlidae</taxon>
        <taxon>African cichlids</taxon>
        <taxon>Pseudocrenilabrinae</taxon>
        <taxon>Haplochromini</taxon>
        <taxon>Astatotilapia</taxon>
    </lineage>
</organism>
<dbReference type="InterPro" id="IPR047831">
    <property type="entry name" value="GPR180/TMEM145"/>
</dbReference>
<feature type="chain" id="PRO_5018338484" evidence="7">
    <location>
        <begin position="21"/>
        <end position="434"/>
    </location>
</feature>
<evidence type="ECO:0000259" key="8">
    <source>
        <dbReference type="Pfam" id="PF10192"/>
    </source>
</evidence>
<dbReference type="PANTHER" id="PTHR23252:SF29">
    <property type="entry name" value="INTEGRAL MEMBRANE PROTEIN GPR180"/>
    <property type="match status" value="1"/>
</dbReference>
<evidence type="ECO:0000256" key="3">
    <source>
        <dbReference type="ARBA" id="ARBA00022989"/>
    </source>
</evidence>
<dbReference type="GeneTree" id="ENSGT00940000153981"/>
<dbReference type="OrthoDB" id="45670at2759"/>
<feature type="transmembrane region" description="Helical" evidence="6">
    <location>
        <begin position="384"/>
        <end position="405"/>
    </location>
</feature>
<dbReference type="Ensembl" id="ENSACLT00000005860.2">
    <property type="protein sequence ID" value="ENSACLP00000005738.1"/>
    <property type="gene ID" value="ENSACLG00000003881.2"/>
</dbReference>
<feature type="transmembrane region" description="Helical" evidence="6">
    <location>
        <begin position="239"/>
        <end position="259"/>
    </location>
</feature>
<dbReference type="GO" id="GO:0016020">
    <property type="term" value="C:membrane"/>
    <property type="evidence" value="ECO:0007669"/>
    <property type="project" value="UniProtKB-SubCell"/>
</dbReference>
<dbReference type="GO" id="GO:0007186">
    <property type="term" value="P:G protein-coupled receptor signaling pathway"/>
    <property type="evidence" value="ECO:0007669"/>
    <property type="project" value="InterPro"/>
</dbReference>
<dbReference type="RefSeq" id="XP_026015767.1">
    <property type="nucleotide sequence ID" value="XM_026159982.1"/>
</dbReference>
<keyword evidence="11" id="KW-1185">Reference proteome</keyword>
<keyword evidence="5" id="KW-0325">Glycoprotein</keyword>
<feature type="domain" description="GPR180/TMEM145 transmembrane" evidence="8">
    <location>
        <begin position="170"/>
        <end position="400"/>
    </location>
</feature>
<feature type="signal peptide" evidence="7">
    <location>
        <begin position="1"/>
        <end position="20"/>
    </location>
</feature>
<dbReference type="Proteomes" id="UP000265100">
    <property type="component" value="Chromosome 23"/>
</dbReference>
<accession>A0A3P8NM83</accession>
<evidence type="ECO:0000256" key="2">
    <source>
        <dbReference type="ARBA" id="ARBA00022692"/>
    </source>
</evidence>
<evidence type="ECO:0000256" key="5">
    <source>
        <dbReference type="ARBA" id="ARBA00023180"/>
    </source>
</evidence>
<evidence type="ECO:0000259" key="9">
    <source>
        <dbReference type="Pfam" id="PF21870"/>
    </source>
</evidence>
<comment type="subcellular location">
    <subcellularLocation>
        <location evidence="1">Membrane</location>
        <topology evidence="1">Multi-pass membrane protein</topology>
    </subcellularLocation>
</comment>
<reference evidence="10" key="1">
    <citation type="submission" date="2018-05" db="EMBL/GenBank/DDBJ databases">
        <authorList>
            <person name="Datahose"/>
        </authorList>
    </citation>
    <scope>NUCLEOTIDE SEQUENCE</scope>
</reference>
<dbReference type="AlphaFoldDB" id="A0A3P8NM83"/>